<dbReference type="Ensembl" id="ENSCSAVT00000014208.1">
    <property type="protein sequence ID" value="ENSCSAVP00000014046.1"/>
    <property type="gene ID" value="ENSCSAVG00000008243.1"/>
</dbReference>
<dbReference type="GeneTree" id="ENSGT00940000169244"/>
<organism evidence="2 3">
    <name type="scientific">Ciona savignyi</name>
    <name type="common">Pacific transparent sea squirt</name>
    <dbReference type="NCBI Taxonomy" id="51511"/>
    <lineage>
        <taxon>Eukaryota</taxon>
        <taxon>Metazoa</taxon>
        <taxon>Chordata</taxon>
        <taxon>Tunicata</taxon>
        <taxon>Ascidiacea</taxon>
        <taxon>Phlebobranchia</taxon>
        <taxon>Cionidae</taxon>
        <taxon>Ciona</taxon>
    </lineage>
</organism>
<accession>H2Z8Y1</accession>
<comment type="similarity">
    <text evidence="1">Belongs to the FAM167 (SEC) family.</text>
</comment>
<dbReference type="HOGENOM" id="CLU_160790_0_0_1"/>
<dbReference type="STRING" id="51511.ENSCSAVP00000014046"/>
<dbReference type="PANTHER" id="PTHR32289">
    <property type="entry name" value="PROTEIN FAM167A"/>
    <property type="match status" value="1"/>
</dbReference>
<reference evidence="3" key="1">
    <citation type="submission" date="2003-08" db="EMBL/GenBank/DDBJ databases">
        <authorList>
            <person name="Birren B."/>
            <person name="Nusbaum C."/>
            <person name="Abebe A."/>
            <person name="Abouelleil A."/>
            <person name="Adekoya E."/>
            <person name="Ait-zahra M."/>
            <person name="Allen N."/>
            <person name="Allen T."/>
            <person name="An P."/>
            <person name="Anderson M."/>
            <person name="Anderson S."/>
            <person name="Arachchi H."/>
            <person name="Armbruster J."/>
            <person name="Bachantsang P."/>
            <person name="Baldwin J."/>
            <person name="Barry A."/>
            <person name="Bayul T."/>
            <person name="Blitshsteyn B."/>
            <person name="Bloom T."/>
            <person name="Blye J."/>
            <person name="Boguslavskiy L."/>
            <person name="Borowsky M."/>
            <person name="Boukhgalter B."/>
            <person name="Brunache A."/>
            <person name="Butler J."/>
            <person name="Calixte N."/>
            <person name="Calvo S."/>
            <person name="Camarata J."/>
            <person name="Campo K."/>
            <person name="Chang J."/>
            <person name="Cheshatsang Y."/>
            <person name="Citroen M."/>
            <person name="Collymore A."/>
            <person name="Considine T."/>
            <person name="Cook A."/>
            <person name="Cooke P."/>
            <person name="Corum B."/>
            <person name="Cuomo C."/>
            <person name="David R."/>
            <person name="Dawoe T."/>
            <person name="Degray S."/>
            <person name="Dodge S."/>
            <person name="Dooley K."/>
            <person name="Dorje P."/>
            <person name="Dorjee K."/>
            <person name="Dorris L."/>
            <person name="Duffey N."/>
            <person name="Dupes A."/>
            <person name="Elkins T."/>
            <person name="Engels R."/>
            <person name="Erickson J."/>
            <person name="Farina A."/>
            <person name="Faro S."/>
            <person name="Ferreira P."/>
            <person name="Fischer H."/>
            <person name="Fitzgerald M."/>
            <person name="Foley K."/>
            <person name="Gage D."/>
            <person name="Galagan J."/>
            <person name="Gearin G."/>
            <person name="Gnerre S."/>
            <person name="Gnirke A."/>
            <person name="Goyette A."/>
            <person name="Graham J."/>
            <person name="Grandbois E."/>
            <person name="Gyaltsen K."/>
            <person name="Hafez N."/>
            <person name="Hagopian D."/>
            <person name="Hagos B."/>
            <person name="Hall J."/>
            <person name="Hatcher B."/>
            <person name="Heller A."/>
            <person name="Higgins H."/>
            <person name="Honan T."/>
            <person name="Horn A."/>
            <person name="Houde N."/>
            <person name="Hughes L."/>
            <person name="Hulme W."/>
            <person name="Husby E."/>
            <person name="Iliev I."/>
            <person name="Jaffe D."/>
            <person name="Jones C."/>
            <person name="Kamal M."/>
            <person name="Kamat A."/>
            <person name="Kamvysselis M."/>
            <person name="Karlsson E."/>
            <person name="Kells C."/>
            <person name="Kieu A."/>
            <person name="Kisner P."/>
            <person name="Kodira C."/>
            <person name="Kulbokas E."/>
            <person name="Labutti K."/>
            <person name="Lama D."/>
            <person name="Landers T."/>
            <person name="Leger J."/>
            <person name="Levine S."/>
            <person name="Lewis D."/>
            <person name="Lewis T."/>
            <person name="Lindblad-toh K."/>
            <person name="Liu X."/>
            <person name="Lokyitsang T."/>
            <person name="Lokyitsang Y."/>
            <person name="Lucien O."/>
            <person name="Lui A."/>
            <person name="Ma L.J."/>
            <person name="Mabbitt R."/>
            <person name="Macdonald J."/>
            <person name="Maclean C."/>
            <person name="Major J."/>
            <person name="Manning J."/>
            <person name="Marabella R."/>
            <person name="Maru K."/>
            <person name="Matthews C."/>
            <person name="Mauceli E."/>
            <person name="Mccarthy M."/>
            <person name="Mcdonough S."/>
            <person name="Mcghee T."/>
            <person name="Meldrim J."/>
            <person name="Meneus L."/>
            <person name="Mesirov J."/>
            <person name="Mihalev A."/>
            <person name="Mihova T."/>
            <person name="Mikkelsen T."/>
            <person name="Mlenga V."/>
            <person name="Moru K."/>
            <person name="Mozes J."/>
            <person name="Mulrain L."/>
            <person name="Munson G."/>
            <person name="Naylor J."/>
            <person name="Newes C."/>
            <person name="Nguyen C."/>
            <person name="Nguyen N."/>
            <person name="Nguyen T."/>
            <person name="Nicol R."/>
            <person name="Nielsen C."/>
            <person name="Nizzari M."/>
            <person name="Norbu C."/>
            <person name="Norbu N."/>
            <person name="O'donnell P."/>
            <person name="Okoawo O."/>
            <person name="O'leary S."/>
            <person name="Omotosho B."/>
            <person name="O'neill K."/>
            <person name="Osman S."/>
            <person name="Parker S."/>
            <person name="Perrin D."/>
            <person name="Phunkhang P."/>
            <person name="Piqani B."/>
            <person name="Purcell S."/>
            <person name="Rachupka T."/>
            <person name="Ramasamy U."/>
            <person name="Rameau R."/>
            <person name="Ray V."/>
            <person name="Raymond C."/>
            <person name="Retta R."/>
            <person name="Richardson S."/>
            <person name="Rise C."/>
            <person name="Rodriguez J."/>
            <person name="Rogers J."/>
            <person name="Rogov P."/>
            <person name="Rutman M."/>
            <person name="Schupbach R."/>
            <person name="Seaman C."/>
            <person name="Settipalli S."/>
            <person name="Sharpe T."/>
            <person name="Sheridan J."/>
            <person name="Sherpa N."/>
            <person name="Shi J."/>
            <person name="Smirnov S."/>
            <person name="Smith C."/>
            <person name="Sougnez C."/>
            <person name="Spencer B."/>
            <person name="Stalker J."/>
            <person name="Stange-thomann N."/>
            <person name="Stavropoulos S."/>
            <person name="Stetson K."/>
            <person name="Stone C."/>
            <person name="Stone S."/>
            <person name="Stubbs M."/>
            <person name="Talamas J."/>
            <person name="Tchuinga P."/>
            <person name="Tenzing P."/>
            <person name="Tesfaye S."/>
            <person name="Theodore J."/>
            <person name="Thoulutsang Y."/>
            <person name="Topham K."/>
            <person name="Towey S."/>
            <person name="Tsamla T."/>
            <person name="Tsomo N."/>
            <person name="Vallee D."/>
            <person name="Vassiliev H."/>
            <person name="Venkataraman V."/>
            <person name="Vinson J."/>
            <person name="Vo A."/>
            <person name="Wade C."/>
            <person name="Wang S."/>
            <person name="Wangchuk T."/>
            <person name="Wangdi T."/>
            <person name="Whittaker C."/>
            <person name="Wilkinson J."/>
            <person name="Wu Y."/>
            <person name="Wyman D."/>
            <person name="Yadav S."/>
            <person name="Yang S."/>
            <person name="Yang X."/>
            <person name="Yeager S."/>
            <person name="Yee E."/>
            <person name="Young G."/>
            <person name="Zainoun J."/>
            <person name="Zembeck L."/>
            <person name="Zimmer A."/>
            <person name="Zody M."/>
            <person name="Lander E."/>
        </authorList>
    </citation>
    <scope>NUCLEOTIDE SEQUENCE [LARGE SCALE GENOMIC DNA]</scope>
</reference>
<dbReference type="AlphaFoldDB" id="H2Z8Y1"/>
<dbReference type="Pfam" id="PF11652">
    <property type="entry name" value="FAM167"/>
    <property type="match status" value="1"/>
</dbReference>
<name>H2Z8Y1_CIOSA</name>
<evidence type="ECO:0000313" key="2">
    <source>
        <dbReference type="Ensembl" id="ENSCSAVP00000014046.1"/>
    </source>
</evidence>
<dbReference type="InParanoid" id="H2Z8Y1"/>
<dbReference type="InterPro" id="IPR024280">
    <property type="entry name" value="FAM167"/>
</dbReference>
<keyword evidence="3" id="KW-1185">Reference proteome</keyword>
<protein>
    <submittedName>
        <fullName evidence="2">Uncharacterized protein</fullName>
    </submittedName>
</protein>
<dbReference type="Proteomes" id="UP000007875">
    <property type="component" value="Unassembled WGS sequence"/>
</dbReference>
<dbReference type="InterPro" id="IPR051771">
    <property type="entry name" value="FAM167_domain"/>
</dbReference>
<reference evidence="2" key="3">
    <citation type="submission" date="2025-09" db="UniProtKB">
        <authorList>
            <consortium name="Ensembl"/>
        </authorList>
    </citation>
    <scope>IDENTIFICATION</scope>
</reference>
<evidence type="ECO:0000313" key="3">
    <source>
        <dbReference type="Proteomes" id="UP000007875"/>
    </source>
</evidence>
<proteinExistence type="inferred from homology"/>
<reference evidence="2" key="2">
    <citation type="submission" date="2025-08" db="UniProtKB">
        <authorList>
            <consortium name="Ensembl"/>
        </authorList>
    </citation>
    <scope>IDENTIFICATION</scope>
</reference>
<sequence>MLTGSSNQTKENDSLEERCRNITDSLCKIRRDLMLMRMEDHTISRKLLDIRENMKRIRVNQMCEEHAAMLEDFSWQIDEEEDLDLKFKVSDLSSALVRKPDSLLWGSSPLRHIGISKRSMEFRRFSVI</sequence>
<evidence type="ECO:0000256" key="1">
    <source>
        <dbReference type="ARBA" id="ARBA00005489"/>
    </source>
</evidence>
<dbReference type="PANTHER" id="PTHR32289:SF1">
    <property type="entry name" value="PROTEIN FAM167A-LIKE"/>
    <property type="match status" value="1"/>
</dbReference>